<dbReference type="PANTHER" id="PTHR11570:SF0">
    <property type="entry name" value="S-ADENOSYLMETHIONINE DECARBOXYLASE PROENZYME"/>
    <property type="match status" value="1"/>
</dbReference>
<evidence type="ECO:0000313" key="7">
    <source>
        <dbReference type="Proteomes" id="UP001149813"/>
    </source>
</evidence>
<dbReference type="SUPFAM" id="SSF56276">
    <property type="entry name" value="S-adenosylmethionine decarboxylase"/>
    <property type="match status" value="1"/>
</dbReference>
<dbReference type="PANTHER" id="PTHR11570">
    <property type="entry name" value="S-ADENOSYLMETHIONINE DECARBOXYLASE"/>
    <property type="match status" value="1"/>
</dbReference>
<protein>
    <submittedName>
        <fullName evidence="6">Spermidine resistance protein</fullName>
        <ecNumber evidence="6">4.1.1.50</ecNumber>
    </submittedName>
</protein>
<feature type="region of interest" description="Disordered" evidence="5">
    <location>
        <begin position="1"/>
        <end position="38"/>
    </location>
</feature>
<comment type="caution">
    <text evidence="6">The sequence shown here is derived from an EMBL/GenBank/DDBJ whole genome shotgun (WGS) entry which is preliminary data.</text>
</comment>
<dbReference type="InterPro" id="IPR048283">
    <property type="entry name" value="AdoMetDC-like"/>
</dbReference>
<keyword evidence="3" id="KW-0745">Spermidine biosynthesis</keyword>
<dbReference type="OrthoDB" id="1068353at2759"/>
<gene>
    <name evidence="6" type="primary">SPE2</name>
    <name evidence="6" type="ORF">LPJ53_002123</name>
</gene>
<sequence>MTLQPSSSPTVGDAQHAVSVTDNQHQAETNQQCTPTCSSNGTHSDGYTGAFEGPEKLLEMWFAPSAEAATCINQDVKLCDEDMDQWSESRSGLRCVPRAVWRDMLDLVHCQVLSTLCNEHLDSYLLRQVSVSESSFFVYAHKLVLKTCGTTTLLYAIPRIIEIARAYLGIAGVHQLFYSRKNFMFPDQQEELHRSWEKEVMYLDAHFPEGSAYLIGKTNRDHWHVYMSGPHEPESIITSSGDRLAGVLAQEQGEDDEGSENLADTAVNNSAEGSPLFRAVSRSSSRSTVRSMLAPGNADCAQHGTRAPGNCQDTTVEILMTGLDPERMRLMYLGGASTIEGAVGGKAVERESGIAEIYPESASDSYLFTPCGFSLNGIQNDGYYTIHVTPEPHCSYASFETNVARDSSIDLDSPLGIKKLVEQVTNVFGPRFVTVTVFKARSGSSLSDEQTGVFASALTFSSDTKLDGAKGHQYAAAAAADVAPPTFAPVDGYKSVDRVLYEFDHYWLRYGYYVKAN</sequence>
<evidence type="ECO:0000256" key="4">
    <source>
        <dbReference type="ARBA" id="ARBA00023115"/>
    </source>
</evidence>
<comment type="similarity">
    <text evidence="2">Belongs to the eukaryotic AdoMetDC family.</text>
</comment>
<proteinExistence type="inferred from homology"/>
<evidence type="ECO:0000256" key="2">
    <source>
        <dbReference type="ARBA" id="ARBA00008466"/>
    </source>
</evidence>
<dbReference type="Proteomes" id="UP001149813">
    <property type="component" value="Unassembled WGS sequence"/>
</dbReference>
<keyword evidence="6" id="KW-0456">Lyase</keyword>
<dbReference type="EC" id="4.1.1.50" evidence="6"/>
<dbReference type="Gene3D" id="3.60.90.10">
    <property type="entry name" value="S-adenosylmethionine decarboxylase"/>
    <property type="match status" value="2"/>
</dbReference>
<dbReference type="GO" id="GO:0006597">
    <property type="term" value="P:spermine biosynthetic process"/>
    <property type="evidence" value="ECO:0007669"/>
    <property type="project" value="TreeGrafter"/>
</dbReference>
<dbReference type="GO" id="GO:0004014">
    <property type="term" value="F:adenosylmethionine decarboxylase activity"/>
    <property type="evidence" value="ECO:0007669"/>
    <property type="project" value="UniProtKB-EC"/>
</dbReference>
<dbReference type="AlphaFoldDB" id="A0A9W7XYS5"/>
<organism evidence="6 7">
    <name type="scientific">Coemansia erecta</name>
    <dbReference type="NCBI Taxonomy" id="147472"/>
    <lineage>
        <taxon>Eukaryota</taxon>
        <taxon>Fungi</taxon>
        <taxon>Fungi incertae sedis</taxon>
        <taxon>Zoopagomycota</taxon>
        <taxon>Kickxellomycotina</taxon>
        <taxon>Kickxellomycetes</taxon>
        <taxon>Kickxellales</taxon>
        <taxon>Kickxellaceae</taxon>
        <taxon>Coemansia</taxon>
    </lineage>
</organism>
<feature type="compositionally biased region" description="Polar residues" evidence="5">
    <location>
        <begin position="18"/>
        <end position="38"/>
    </location>
</feature>
<evidence type="ECO:0000256" key="5">
    <source>
        <dbReference type="SAM" id="MobiDB-lite"/>
    </source>
</evidence>
<evidence type="ECO:0000313" key="6">
    <source>
        <dbReference type="EMBL" id="KAJ1723554.1"/>
    </source>
</evidence>
<dbReference type="EMBL" id="JANBOJ010000062">
    <property type="protein sequence ID" value="KAJ1723554.1"/>
    <property type="molecule type" value="Genomic_DNA"/>
</dbReference>
<dbReference type="InterPro" id="IPR016067">
    <property type="entry name" value="S-AdoMet_deCO2ase_core"/>
</dbReference>
<dbReference type="GO" id="GO:0005829">
    <property type="term" value="C:cytosol"/>
    <property type="evidence" value="ECO:0007669"/>
    <property type="project" value="TreeGrafter"/>
</dbReference>
<name>A0A9W7XYS5_9FUNG</name>
<keyword evidence="7" id="KW-1185">Reference proteome</keyword>
<comment type="pathway">
    <text evidence="1">Amine and polyamine biosynthesis; S-adenosylmethioninamine biosynthesis; S-adenosylmethioninamine from S-adenosyl-L-methionine: step 1/1.</text>
</comment>
<dbReference type="Pfam" id="PF01536">
    <property type="entry name" value="SAM_decarbox"/>
    <property type="match status" value="2"/>
</dbReference>
<evidence type="ECO:0000256" key="1">
    <source>
        <dbReference type="ARBA" id="ARBA00004911"/>
    </source>
</evidence>
<accession>A0A9W7XYS5</accession>
<dbReference type="GO" id="GO:0008295">
    <property type="term" value="P:spermidine biosynthetic process"/>
    <property type="evidence" value="ECO:0007669"/>
    <property type="project" value="UniProtKB-KW"/>
</dbReference>
<reference evidence="6" key="1">
    <citation type="submission" date="2022-07" db="EMBL/GenBank/DDBJ databases">
        <title>Phylogenomic reconstructions and comparative analyses of Kickxellomycotina fungi.</title>
        <authorList>
            <person name="Reynolds N.K."/>
            <person name="Stajich J.E."/>
            <person name="Barry K."/>
            <person name="Grigoriev I.V."/>
            <person name="Crous P."/>
            <person name="Smith M.E."/>
        </authorList>
    </citation>
    <scope>NUCLEOTIDE SEQUENCE</scope>
    <source>
        <strain evidence="6">NBRC 32514</strain>
    </source>
</reference>
<evidence type="ECO:0000256" key="3">
    <source>
        <dbReference type="ARBA" id="ARBA00023066"/>
    </source>
</evidence>
<keyword evidence="4" id="KW-0620">Polyamine biosynthesis</keyword>
<feature type="compositionally biased region" description="Polar residues" evidence="5">
    <location>
        <begin position="1"/>
        <end position="10"/>
    </location>
</feature>